<evidence type="ECO:0000256" key="3">
    <source>
        <dbReference type="ARBA" id="ARBA00007592"/>
    </source>
</evidence>
<dbReference type="InterPro" id="IPR020624">
    <property type="entry name" value="Schiff_base-form_aldolases_CS"/>
</dbReference>
<evidence type="ECO:0000256" key="5">
    <source>
        <dbReference type="ARBA" id="ARBA00022490"/>
    </source>
</evidence>
<dbReference type="PANTHER" id="PTHR12128">
    <property type="entry name" value="DIHYDRODIPICOLINATE SYNTHASE"/>
    <property type="match status" value="1"/>
</dbReference>
<comment type="function">
    <text evidence="1 12">Catalyzes the condensation of (S)-aspartate-beta-semialdehyde [(S)-ASA] and pyruvate to 4-hydroxy-tetrahydrodipicolinate (HTPA).</text>
</comment>
<keyword evidence="5 12" id="KW-0963">Cytoplasm</keyword>
<evidence type="ECO:0000256" key="2">
    <source>
        <dbReference type="ARBA" id="ARBA00005120"/>
    </source>
</evidence>
<dbReference type="SUPFAM" id="SSF51569">
    <property type="entry name" value="Aldolase"/>
    <property type="match status" value="1"/>
</dbReference>
<comment type="subcellular location">
    <subcellularLocation>
        <location evidence="12">Cytoplasm</location>
    </subcellularLocation>
</comment>
<keyword evidence="7 12" id="KW-0220">Diaminopimelate biosynthesis</keyword>
<comment type="subunit">
    <text evidence="12">Homotetramer; dimer of dimers.</text>
</comment>
<comment type="catalytic activity">
    <reaction evidence="11 12">
        <text>L-aspartate 4-semialdehyde + pyruvate = (2S,4S)-4-hydroxy-2,3,4,5-tetrahydrodipicolinate + H2O + H(+)</text>
        <dbReference type="Rhea" id="RHEA:34171"/>
        <dbReference type="ChEBI" id="CHEBI:15361"/>
        <dbReference type="ChEBI" id="CHEBI:15377"/>
        <dbReference type="ChEBI" id="CHEBI:15378"/>
        <dbReference type="ChEBI" id="CHEBI:67139"/>
        <dbReference type="ChEBI" id="CHEBI:537519"/>
        <dbReference type="EC" id="4.3.3.7"/>
    </reaction>
</comment>
<comment type="caution">
    <text evidence="12">Was originally thought to be a dihydrodipicolinate synthase (DHDPS), catalyzing the condensation of (S)-aspartate-beta-semialdehyde [(S)-ASA] and pyruvate to dihydrodipicolinate (DHDP). However, it was shown in E.coli that the product of the enzymatic reaction is not dihydrodipicolinate but in fact (4S)-4-hydroxy-2,3,4,5-tetrahydro-(2S)-dipicolinic acid (HTPA), and that the consecutive dehydration reaction leading to DHDP is not spontaneous but catalyzed by DapB.</text>
</comment>
<dbReference type="Gene3D" id="3.20.20.70">
    <property type="entry name" value="Aldolase class I"/>
    <property type="match status" value="1"/>
</dbReference>
<dbReference type="PROSITE" id="PS00665">
    <property type="entry name" value="DHDPS_1"/>
    <property type="match status" value="1"/>
</dbReference>
<dbReference type="PRINTS" id="PR00146">
    <property type="entry name" value="DHPICSNTHASE"/>
</dbReference>
<feature type="site" description="Part of a proton relay during catalysis" evidence="12">
    <location>
        <position position="48"/>
    </location>
</feature>
<comment type="similarity">
    <text evidence="3 12 13">Belongs to the DapA family.</text>
</comment>
<gene>
    <name evidence="12 16" type="primary">dapA</name>
    <name evidence="16" type="ORF">SPIROBIBN47_270032</name>
</gene>
<dbReference type="PIRSF" id="PIRSF001365">
    <property type="entry name" value="DHDPS"/>
    <property type="match status" value="1"/>
</dbReference>
<evidence type="ECO:0000256" key="4">
    <source>
        <dbReference type="ARBA" id="ARBA00012086"/>
    </source>
</evidence>
<evidence type="ECO:0000256" key="7">
    <source>
        <dbReference type="ARBA" id="ARBA00022915"/>
    </source>
</evidence>
<dbReference type="GO" id="GO:0019877">
    <property type="term" value="P:diaminopimelate biosynthetic process"/>
    <property type="evidence" value="ECO:0007669"/>
    <property type="project" value="UniProtKB-UniRule"/>
</dbReference>
<feature type="site" description="Part of a proton relay during catalysis" evidence="12">
    <location>
        <position position="111"/>
    </location>
</feature>
<evidence type="ECO:0000256" key="12">
    <source>
        <dbReference type="HAMAP-Rule" id="MF_00418"/>
    </source>
</evidence>
<protein>
    <recommendedName>
        <fullName evidence="4 12">4-hydroxy-tetrahydrodipicolinate synthase</fullName>
        <shortName evidence="12">HTPA synthase</shortName>
        <ecNumber evidence="4 12">4.3.3.7</ecNumber>
    </recommendedName>
</protein>
<reference evidence="16" key="1">
    <citation type="submission" date="2017-02" db="EMBL/GenBank/DDBJ databases">
        <authorList>
            <person name="Regsiter A."/>
            <person name="William W."/>
        </authorList>
    </citation>
    <scope>NUCLEOTIDE SEQUENCE</scope>
    <source>
        <strain evidence="16">Bib</strain>
    </source>
</reference>
<evidence type="ECO:0000256" key="13">
    <source>
        <dbReference type="PIRNR" id="PIRNR001365"/>
    </source>
</evidence>
<name>A0A3P3XIX2_9SPIR</name>
<feature type="active site" description="Proton donor/acceptor" evidence="12 14">
    <location>
        <position position="137"/>
    </location>
</feature>
<feature type="active site" description="Schiff-base intermediate with substrate" evidence="12 14">
    <location>
        <position position="165"/>
    </location>
</feature>
<organism evidence="16">
    <name type="scientific">uncultured spirochete</name>
    <dbReference type="NCBI Taxonomy" id="156406"/>
    <lineage>
        <taxon>Bacteria</taxon>
        <taxon>Pseudomonadati</taxon>
        <taxon>Spirochaetota</taxon>
        <taxon>Spirochaetia</taxon>
        <taxon>Spirochaetales</taxon>
        <taxon>environmental samples</taxon>
    </lineage>
</organism>
<dbReference type="EMBL" id="FWDM01000020">
    <property type="protein sequence ID" value="SLM12971.1"/>
    <property type="molecule type" value="Genomic_DNA"/>
</dbReference>
<dbReference type="UniPathway" id="UPA00034">
    <property type="reaction ID" value="UER00017"/>
</dbReference>
<dbReference type="GO" id="GO:0008840">
    <property type="term" value="F:4-hydroxy-tetrahydrodipicolinate synthase activity"/>
    <property type="evidence" value="ECO:0007669"/>
    <property type="project" value="UniProtKB-UniRule"/>
</dbReference>
<evidence type="ECO:0000256" key="10">
    <source>
        <dbReference type="ARBA" id="ARBA00023270"/>
    </source>
</evidence>
<keyword evidence="9 12" id="KW-0456">Lyase</keyword>
<dbReference type="AlphaFoldDB" id="A0A3P3XIX2"/>
<sequence length="303" mass="33302">MVKDFGRILLPLITPFDKNEEVDYDKYKQLARYALEKNYCDSIIVTGTTGEFNTLSFDERVNLLEAALEAVDGKVPVIAGVGCASTRETVALAQKAEKLGADCLMVVAPFYCKPTQDAVYAHFKAVHDATNISILLYNIPIFTGINMEPALVGKLAALSRIIGIKDEAGLNPIQITDYYLATKQIKPGFLLYNGDDLMLMPTIPQGAIGIVSGGAHLVGDRIRKVFDLYEAGKNAEATEVYRDIFRLFRGFGVNGRVHPNPMLRAAIEIVTGIQVGPPRRPLDPITSSEREFLIALLKEVKLI</sequence>
<evidence type="ECO:0000256" key="1">
    <source>
        <dbReference type="ARBA" id="ARBA00003294"/>
    </source>
</evidence>
<proteinExistence type="inferred from homology"/>
<keyword evidence="6 12" id="KW-0028">Amino-acid biosynthesis</keyword>
<feature type="binding site" evidence="12 15">
    <location>
        <position position="49"/>
    </location>
    <ligand>
        <name>pyruvate</name>
        <dbReference type="ChEBI" id="CHEBI:15361"/>
    </ligand>
</feature>
<dbReference type="EC" id="4.3.3.7" evidence="4 12"/>
<accession>A0A3P3XIX2</accession>
<feature type="binding site" evidence="12 15">
    <location>
        <position position="211"/>
    </location>
    <ligand>
        <name>pyruvate</name>
        <dbReference type="ChEBI" id="CHEBI:15361"/>
    </ligand>
</feature>
<dbReference type="InterPro" id="IPR013785">
    <property type="entry name" value="Aldolase_TIM"/>
</dbReference>
<dbReference type="GO" id="GO:0009089">
    <property type="term" value="P:lysine biosynthetic process via diaminopimelate"/>
    <property type="evidence" value="ECO:0007669"/>
    <property type="project" value="UniProtKB-UniRule"/>
</dbReference>
<dbReference type="InterPro" id="IPR005263">
    <property type="entry name" value="DapA"/>
</dbReference>
<evidence type="ECO:0000256" key="9">
    <source>
        <dbReference type="ARBA" id="ARBA00023239"/>
    </source>
</evidence>
<dbReference type="InterPro" id="IPR002220">
    <property type="entry name" value="DapA-like"/>
</dbReference>
<comment type="pathway">
    <text evidence="2 12">Amino-acid biosynthesis; L-lysine biosynthesis via DAP pathway; (S)-tetrahydrodipicolinate from L-aspartate: step 3/4.</text>
</comment>
<dbReference type="HAMAP" id="MF_00418">
    <property type="entry name" value="DapA"/>
    <property type="match status" value="1"/>
</dbReference>
<evidence type="ECO:0000256" key="6">
    <source>
        <dbReference type="ARBA" id="ARBA00022605"/>
    </source>
</evidence>
<evidence type="ECO:0000313" key="16">
    <source>
        <dbReference type="EMBL" id="SLM12971.1"/>
    </source>
</evidence>
<dbReference type="Pfam" id="PF00701">
    <property type="entry name" value="DHDPS"/>
    <property type="match status" value="1"/>
</dbReference>
<keyword evidence="10 12" id="KW-0704">Schiff base</keyword>
<dbReference type="PANTHER" id="PTHR12128:SF66">
    <property type="entry name" value="4-HYDROXY-2-OXOGLUTARATE ALDOLASE, MITOCHONDRIAL"/>
    <property type="match status" value="1"/>
</dbReference>
<dbReference type="SMART" id="SM01130">
    <property type="entry name" value="DHDPS"/>
    <property type="match status" value="1"/>
</dbReference>
<dbReference type="GO" id="GO:0005737">
    <property type="term" value="C:cytoplasm"/>
    <property type="evidence" value="ECO:0007669"/>
    <property type="project" value="UniProtKB-SubCell"/>
</dbReference>
<evidence type="ECO:0000256" key="15">
    <source>
        <dbReference type="PIRSR" id="PIRSR001365-2"/>
    </source>
</evidence>
<evidence type="ECO:0000256" key="11">
    <source>
        <dbReference type="ARBA" id="ARBA00047836"/>
    </source>
</evidence>
<evidence type="ECO:0000256" key="8">
    <source>
        <dbReference type="ARBA" id="ARBA00023154"/>
    </source>
</evidence>
<dbReference type="NCBIfam" id="TIGR00674">
    <property type="entry name" value="dapA"/>
    <property type="match status" value="1"/>
</dbReference>
<keyword evidence="8 12" id="KW-0457">Lysine biosynthesis</keyword>
<evidence type="ECO:0000256" key="14">
    <source>
        <dbReference type="PIRSR" id="PIRSR001365-1"/>
    </source>
</evidence>
<dbReference type="CDD" id="cd00408">
    <property type="entry name" value="DHDPS-like"/>
    <property type="match status" value="1"/>
</dbReference>